<protein>
    <submittedName>
        <fullName evidence="1">Uncharacterized protein</fullName>
    </submittedName>
</protein>
<organism evidence="1">
    <name type="scientific">marine sediment metagenome</name>
    <dbReference type="NCBI Taxonomy" id="412755"/>
    <lineage>
        <taxon>unclassified sequences</taxon>
        <taxon>metagenomes</taxon>
        <taxon>ecological metagenomes</taxon>
    </lineage>
</organism>
<dbReference type="InterPro" id="IPR038636">
    <property type="entry name" value="Wzi_sf"/>
</dbReference>
<comment type="caution">
    <text evidence="1">The sequence shown here is derived from an EMBL/GenBank/DDBJ whole genome shotgun (WGS) entry which is preliminary data.</text>
</comment>
<proteinExistence type="predicted"/>
<reference evidence="1" key="1">
    <citation type="journal article" date="2014" name="Front. Microbiol.">
        <title>High frequency of phylogenetically diverse reductive dehalogenase-homologous genes in deep subseafloor sedimentary metagenomes.</title>
        <authorList>
            <person name="Kawai M."/>
            <person name="Futagami T."/>
            <person name="Toyoda A."/>
            <person name="Takaki Y."/>
            <person name="Nishi S."/>
            <person name="Hori S."/>
            <person name="Arai W."/>
            <person name="Tsubouchi T."/>
            <person name="Morono Y."/>
            <person name="Uchiyama I."/>
            <person name="Ito T."/>
            <person name="Fujiyama A."/>
            <person name="Inagaki F."/>
            <person name="Takami H."/>
        </authorList>
    </citation>
    <scope>NUCLEOTIDE SEQUENCE</scope>
    <source>
        <strain evidence="1">Expedition CK06-06</strain>
    </source>
</reference>
<feature type="non-terminal residue" evidence="1">
    <location>
        <position position="78"/>
    </location>
</feature>
<accession>X1BF32</accession>
<dbReference type="EMBL" id="BART01000327">
    <property type="protein sequence ID" value="GAG70611.1"/>
    <property type="molecule type" value="Genomic_DNA"/>
</dbReference>
<sequence length="78" mass="9051">MKTSAIFSTKFFSLLDTLDEQNRYFSGQRLEYKPTPTLTLGLSETVIVSEDSSILFYNPIPFIPPYYVTWWIAGMFEP</sequence>
<gene>
    <name evidence="1" type="ORF">S01H4_01705</name>
</gene>
<name>X1BF32_9ZZZZ</name>
<dbReference type="Gene3D" id="2.40.160.130">
    <property type="entry name" value="Capsule assembly protein Wzi"/>
    <property type="match status" value="1"/>
</dbReference>
<evidence type="ECO:0000313" key="1">
    <source>
        <dbReference type="EMBL" id="GAG70611.1"/>
    </source>
</evidence>
<dbReference type="AlphaFoldDB" id="X1BF32"/>